<dbReference type="OrthoDB" id="2281496at2"/>
<feature type="compositionally biased region" description="Low complexity" evidence="1">
    <location>
        <begin position="38"/>
        <end position="52"/>
    </location>
</feature>
<sequence length="272" mass="29439">MAEHKFCPQCGTKLRAAVKLCPKCGFKLVNDTTAQAKSTTQATMQQPATATPKRQTTDGDFNARLDRMMKWITNNWATTIIIVIALVAFSMMMQIFFYHAWIGLIALVAVLVWLYSFAWSNGDAPTSMEQQLRHMTKSSVSAMKTAQQNHAEQVQAQKTAAATEQATAQQATQTTTPGGANNIYVQATPQAQSNGLGTAGFVLALISLLFSWVPGVNFVVWFLGMLFSFIGLFKQPKGLAIAGFIISFIDIIIIIILITVIGSVGAGLLGAL</sequence>
<protein>
    <recommendedName>
        <fullName evidence="3">Zinc-ribbon domain-containing protein</fullName>
    </recommendedName>
</protein>
<feature type="domain" description="Zinc-ribbon" evidence="3">
    <location>
        <begin position="6"/>
        <end position="28"/>
    </location>
</feature>
<dbReference type="EMBL" id="UYIG01000185">
    <property type="protein sequence ID" value="VDG30246.1"/>
    <property type="molecule type" value="Genomic_DNA"/>
</dbReference>
<feature type="region of interest" description="Disordered" evidence="1">
    <location>
        <begin position="38"/>
        <end position="57"/>
    </location>
</feature>
<keyword evidence="2" id="KW-0472">Membrane</keyword>
<keyword evidence="5" id="KW-1185">Reference proteome</keyword>
<keyword evidence="2" id="KW-1133">Transmembrane helix</keyword>
<dbReference type="InterPro" id="IPR026870">
    <property type="entry name" value="Zinc_ribbon_dom"/>
</dbReference>
<gene>
    <name evidence="4" type="ORF">MUDAN_MDHGFNIF_01797</name>
</gene>
<feature type="transmembrane region" description="Helical" evidence="2">
    <location>
        <begin position="239"/>
        <end position="269"/>
    </location>
</feature>
<name>A0A660E289_9LACO</name>
<evidence type="ECO:0000313" key="4">
    <source>
        <dbReference type="EMBL" id="VDG30246.1"/>
    </source>
</evidence>
<reference evidence="4 5" key="1">
    <citation type="submission" date="2018-11" db="EMBL/GenBank/DDBJ databases">
        <authorList>
            <person name="Wuyts S."/>
        </authorList>
    </citation>
    <scope>NUCLEOTIDE SEQUENCE [LARGE SCALE GENOMIC DNA]</scope>
    <source>
        <strain evidence="4">Lactobacillus mudanjiangensis AMBF249</strain>
    </source>
</reference>
<evidence type="ECO:0000313" key="5">
    <source>
        <dbReference type="Proteomes" id="UP000289996"/>
    </source>
</evidence>
<accession>A0A660E289</accession>
<feature type="transmembrane region" description="Helical" evidence="2">
    <location>
        <begin position="71"/>
        <end position="89"/>
    </location>
</feature>
<dbReference type="Proteomes" id="UP000289996">
    <property type="component" value="Unassembled WGS sequence"/>
</dbReference>
<dbReference type="AlphaFoldDB" id="A0A660E289"/>
<organism evidence="4 5">
    <name type="scientific">Lactiplantibacillus mudanjiangensis</name>
    <dbReference type="NCBI Taxonomy" id="1296538"/>
    <lineage>
        <taxon>Bacteria</taxon>
        <taxon>Bacillati</taxon>
        <taxon>Bacillota</taxon>
        <taxon>Bacilli</taxon>
        <taxon>Lactobacillales</taxon>
        <taxon>Lactobacillaceae</taxon>
        <taxon>Lactiplantibacillus</taxon>
    </lineage>
</organism>
<proteinExistence type="predicted"/>
<dbReference type="Pfam" id="PF13240">
    <property type="entry name" value="Zn_Ribbon_1"/>
    <property type="match status" value="1"/>
</dbReference>
<dbReference type="RefSeq" id="WP_130846172.1">
    <property type="nucleotide sequence ID" value="NZ_BJDY01000007.1"/>
</dbReference>
<keyword evidence="2" id="KW-0812">Transmembrane</keyword>
<evidence type="ECO:0000259" key="3">
    <source>
        <dbReference type="Pfam" id="PF13240"/>
    </source>
</evidence>
<evidence type="ECO:0000256" key="2">
    <source>
        <dbReference type="SAM" id="Phobius"/>
    </source>
</evidence>
<feature type="transmembrane region" description="Helical" evidence="2">
    <location>
        <begin position="96"/>
        <end position="118"/>
    </location>
</feature>
<evidence type="ECO:0000256" key="1">
    <source>
        <dbReference type="SAM" id="MobiDB-lite"/>
    </source>
</evidence>
<feature type="transmembrane region" description="Helical" evidence="2">
    <location>
        <begin position="201"/>
        <end position="227"/>
    </location>
</feature>